<keyword evidence="1" id="KW-1133">Transmembrane helix</keyword>
<evidence type="ECO:0000313" key="3">
    <source>
        <dbReference type="Proteomes" id="UP001596472"/>
    </source>
</evidence>
<name>A0ABW2L4N1_9BACT</name>
<comment type="caution">
    <text evidence="2">The sequence shown here is derived from an EMBL/GenBank/DDBJ whole genome shotgun (WGS) entry which is preliminary data.</text>
</comment>
<keyword evidence="3" id="KW-1185">Reference proteome</keyword>
<sequence>MPALLFQPDQSLLALWFSSRCELSIKKISASQSLFAWHLFGHLASFWASGIFLGIWHLFGHLPGIFLGIFLWHEDRDGKKRRMVLATTLTDHESYDWLELSALYAQRWDIELKLR</sequence>
<evidence type="ECO:0008006" key="4">
    <source>
        <dbReference type="Google" id="ProtNLM"/>
    </source>
</evidence>
<feature type="transmembrane region" description="Helical" evidence="1">
    <location>
        <begin position="46"/>
        <end position="72"/>
    </location>
</feature>
<organism evidence="2 3">
    <name type="scientific">Haloferula chungangensis</name>
    <dbReference type="NCBI Taxonomy" id="1048331"/>
    <lineage>
        <taxon>Bacteria</taxon>
        <taxon>Pseudomonadati</taxon>
        <taxon>Verrucomicrobiota</taxon>
        <taxon>Verrucomicrobiia</taxon>
        <taxon>Verrucomicrobiales</taxon>
        <taxon>Verrucomicrobiaceae</taxon>
        <taxon>Haloferula</taxon>
    </lineage>
</organism>
<dbReference type="EMBL" id="JBHTBS010000003">
    <property type="protein sequence ID" value="MFC7337319.1"/>
    <property type="molecule type" value="Genomic_DNA"/>
</dbReference>
<accession>A0ABW2L4N1</accession>
<dbReference type="Proteomes" id="UP001596472">
    <property type="component" value="Unassembled WGS sequence"/>
</dbReference>
<keyword evidence="1" id="KW-0812">Transmembrane</keyword>
<dbReference type="RefSeq" id="WP_379711486.1">
    <property type="nucleotide sequence ID" value="NZ_JBHTBS010000003.1"/>
</dbReference>
<reference evidence="3" key="1">
    <citation type="journal article" date="2019" name="Int. J. Syst. Evol. Microbiol.">
        <title>The Global Catalogue of Microorganisms (GCM) 10K type strain sequencing project: providing services to taxonomists for standard genome sequencing and annotation.</title>
        <authorList>
            <consortium name="The Broad Institute Genomics Platform"/>
            <consortium name="The Broad Institute Genome Sequencing Center for Infectious Disease"/>
            <person name="Wu L."/>
            <person name="Ma J."/>
        </authorList>
    </citation>
    <scope>NUCLEOTIDE SEQUENCE [LARGE SCALE GENOMIC DNA]</scope>
    <source>
        <strain evidence="3">CGMCC 4.1467</strain>
    </source>
</reference>
<keyword evidence="1" id="KW-0472">Membrane</keyword>
<evidence type="ECO:0000256" key="1">
    <source>
        <dbReference type="SAM" id="Phobius"/>
    </source>
</evidence>
<proteinExistence type="predicted"/>
<feature type="non-terminal residue" evidence="2">
    <location>
        <position position="115"/>
    </location>
</feature>
<protein>
    <recommendedName>
        <fullName evidence="4">Transposase</fullName>
    </recommendedName>
</protein>
<evidence type="ECO:0000313" key="2">
    <source>
        <dbReference type="EMBL" id="MFC7337319.1"/>
    </source>
</evidence>
<gene>
    <name evidence="2" type="ORF">ACFQY0_09045</name>
</gene>